<gene>
    <name evidence="1" type="ORF">RclHR1_18290003</name>
    <name evidence="2" type="ORF">RclHR1_18290004</name>
</gene>
<evidence type="ECO:0000313" key="2">
    <source>
        <dbReference type="EMBL" id="GBB91141.1"/>
    </source>
</evidence>
<dbReference type="AlphaFoldDB" id="A0A2Z6QM68"/>
<sequence length="71" mass="8325">MVFRRIRNLEADWYFEGGPLSGRSEPSYFKGPELEADRRWTPSRDLHLSGGLLEEFKVIGFPDVYQTNFKD</sequence>
<dbReference type="EMBL" id="BEXD01000923">
    <property type="protein sequence ID" value="GBB91140.1"/>
    <property type="molecule type" value="Genomic_DNA"/>
</dbReference>
<name>A0A2Z6QM68_9GLOM</name>
<dbReference type="Proteomes" id="UP000247702">
    <property type="component" value="Unassembled WGS sequence"/>
</dbReference>
<organism evidence="1 3">
    <name type="scientific">Rhizophagus clarus</name>
    <dbReference type="NCBI Taxonomy" id="94130"/>
    <lineage>
        <taxon>Eukaryota</taxon>
        <taxon>Fungi</taxon>
        <taxon>Fungi incertae sedis</taxon>
        <taxon>Mucoromycota</taxon>
        <taxon>Glomeromycotina</taxon>
        <taxon>Glomeromycetes</taxon>
        <taxon>Glomerales</taxon>
        <taxon>Glomeraceae</taxon>
        <taxon>Rhizophagus</taxon>
    </lineage>
</organism>
<evidence type="ECO:0000313" key="3">
    <source>
        <dbReference type="Proteomes" id="UP000247702"/>
    </source>
</evidence>
<keyword evidence="3" id="KW-1185">Reference proteome</keyword>
<comment type="caution">
    <text evidence="1">The sequence shown here is derived from an EMBL/GenBank/DDBJ whole genome shotgun (WGS) entry which is preliminary data.</text>
</comment>
<accession>A0A2Z6QM68</accession>
<reference evidence="1 3" key="1">
    <citation type="submission" date="2017-11" db="EMBL/GenBank/DDBJ databases">
        <title>The genome of Rhizophagus clarus HR1 reveals common genetic basis of auxotrophy among arbuscular mycorrhizal fungi.</title>
        <authorList>
            <person name="Kobayashi Y."/>
        </authorList>
    </citation>
    <scope>NUCLEOTIDE SEQUENCE [LARGE SCALE GENOMIC DNA]</scope>
    <source>
        <strain evidence="1 3">HR1</strain>
    </source>
</reference>
<protein>
    <submittedName>
        <fullName evidence="1">Uncharacterized protein</fullName>
    </submittedName>
</protein>
<proteinExistence type="predicted"/>
<evidence type="ECO:0000313" key="1">
    <source>
        <dbReference type="EMBL" id="GBB91140.1"/>
    </source>
</evidence>
<dbReference type="EMBL" id="BEXD01000923">
    <property type="protein sequence ID" value="GBB91141.1"/>
    <property type="molecule type" value="Genomic_DNA"/>
</dbReference>